<gene>
    <name evidence="1" type="ORF">P5673_015852</name>
</gene>
<dbReference type="AlphaFoldDB" id="A0AAD9QHF9"/>
<reference evidence="1" key="1">
    <citation type="journal article" date="2023" name="G3 (Bethesda)">
        <title>Whole genome assembly and annotation of the endangered Caribbean coral Acropora cervicornis.</title>
        <authorList>
            <person name="Selwyn J.D."/>
            <person name="Vollmer S.V."/>
        </authorList>
    </citation>
    <scope>NUCLEOTIDE SEQUENCE</scope>
    <source>
        <strain evidence="1">K2</strain>
    </source>
</reference>
<accession>A0AAD9QHF9</accession>
<comment type="caution">
    <text evidence="1">The sequence shown here is derived from an EMBL/GenBank/DDBJ whole genome shotgun (WGS) entry which is preliminary data.</text>
</comment>
<dbReference type="Proteomes" id="UP001249851">
    <property type="component" value="Unassembled WGS sequence"/>
</dbReference>
<evidence type="ECO:0000313" key="1">
    <source>
        <dbReference type="EMBL" id="KAK2561353.1"/>
    </source>
</evidence>
<name>A0AAD9QHF9_ACRCE</name>
<sequence>MLLTQNIHCLESKFPLIDQCHVPFTYLLLPVSSTFQYKWVN</sequence>
<evidence type="ECO:0000313" key="2">
    <source>
        <dbReference type="Proteomes" id="UP001249851"/>
    </source>
</evidence>
<feature type="non-terminal residue" evidence="1">
    <location>
        <position position="41"/>
    </location>
</feature>
<proteinExistence type="predicted"/>
<reference evidence="1" key="2">
    <citation type="journal article" date="2023" name="Science">
        <title>Genomic signatures of disease resistance in endangered staghorn corals.</title>
        <authorList>
            <person name="Vollmer S.V."/>
            <person name="Selwyn J.D."/>
            <person name="Despard B.A."/>
            <person name="Roesel C.L."/>
        </authorList>
    </citation>
    <scope>NUCLEOTIDE SEQUENCE</scope>
    <source>
        <strain evidence="1">K2</strain>
    </source>
</reference>
<protein>
    <submittedName>
        <fullName evidence="1">Uncharacterized protein</fullName>
    </submittedName>
</protein>
<organism evidence="1 2">
    <name type="scientific">Acropora cervicornis</name>
    <name type="common">Staghorn coral</name>
    <dbReference type="NCBI Taxonomy" id="6130"/>
    <lineage>
        <taxon>Eukaryota</taxon>
        <taxon>Metazoa</taxon>
        <taxon>Cnidaria</taxon>
        <taxon>Anthozoa</taxon>
        <taxon>Hexacorallia</taxon>
        <taxon>Scleractinia</taxon>
        <taxon>Astrocoeniina</taxon>
        <taxon>Acroporidae</taxon>
        <taxon>Acropora</taxon>
    </lineage>
</organism>
<dbReference type="EMBL" id="JARQWQ010000033">
    <property type="protein sequence ID" value="KAK2561353.1"/>
    <property type="molecule type" value="Genomic_DNA"/>
</dbReference>
<keyword evidence="2" id="KW-1185">Reference proteome</keyword>